<evidence type="ECO:0000313" key="3">
    <source>
        <dbReference type="Proteomes" id="UP000681720"/>
    </source>
</evidence>
<comment type="caution">
    <text evidence="2">The sequence shown here is derived from an EMBL/GenBank/DDBJ whole genome shotgun (WGS) entry which is preliminary data.</text>
</comment>
<evidence type="ECO:0000313" key="2">
    <source>
        <dbReference type="EMBL" id="CAF4527817.1"/>
    </source>
</evidence>
<organism evidence="2 3">
    <name type="scientific">Rotaria magnacalcarata</name>
    <dbReference type="NCBI Taxonomy" id="392030"/>
    <lineage>
        <taxon>Eukaryota</taxon>
        <taxon>Metazoa</taxon>
        <taxon>Spiralia</taxon>
        <taxon>Gnathifera</taxon>
        <taxon>Rotifera</taxon>
        <taxon>Eurotatoria</taxon>
        <taxon>Bdelloidea</taxon>
        <taxon>Philodinida</taxon>
        <taxon>Philodinidae</taxon>
        <taxon>Rotaria</taxon>
    </lineage>
</organism>
<feature type="region of interest" description="Disordered" evidence="1">
    <location>
        <begin position="107"/>
        <end position="140"/>
    </location>
</feature>
<accession>A0A8S2XZA7</accession>
<protein>
    <submittedName>
        <fullName evidence="2">Uncharacterized protein</fullName>
    </submittedName>
</protein>
<dbReference type="AlphaFoldDB" id="A0A8S2XZA7"/>
<gene>
    <name evidence="2" type="ORF">GIL414_LOCUS35896</name>
</gene>
<evidence type="ECO:0000256" key="1">
    <source>
        <dbReference type="SAM" id="MobiDB-lite"/>
    </source>
</evidence>
<feature type="compositionally biased region" description="Polar residues" evidence="1">
    <location>
        <begin position="125"/>
        <end position="140"/>
    </location>
</feature>
<dbReference type="EMBL" id="CAJOBJ010087770">
    <property type="protein sequence ID" value="CAF4527817.1"/>
    <property type="molecule type" value="Genomic_DNA"/>
</dbReference>
<sequence>YVSSMHKRFRCGLLMLSNDGKVKKLDLENGGGSRLCDWSDKAMTLKDVHHLIRNIFKLADTERNTSLYDFKLQPLDFNQYRTFFEYIDQQGLNCTSTVIYVCKHEGSNKNPARKSPLANEKKVQQKTSNSSISREETSVQTISSAPITSLQNNRADVEQDFDQQQIANSSYEYSLLIAISSIMKNLREMISQNRFYTVLMKLFENMSIIDGYSCLLINPMKQRIALSKTDFQLTSEYEITLYSNCLNNFLTICESTVKLFKVQKNRFSHIELYSTIRESFIVFYHNLKILRTNWIKRVKKYKEANRVSSSLVRLEPSTSSNSNTQSLSQSNINKAIETSSKDHRETANLLQQLLKCARDLLNTMNNPSLSTFRDMTQSIIVDIESLQSTINICDPKSLSNAKQMVSSIKFQYTNKFDADALTSPVYQITRPTKQACEKTLTAMCDLLSYLTNYQIRTVANPRKSSNLSSASALIDSQEKVERQLSIQPHKRKLEIVHADNHGHIEIKSMKRESLPQNIKIENKRK</sequence>
<name>A0A8S2XZA7_9BILA</name>
<reference evidence="2" key="1">
    <citation type="submission" date="2021-02" db="EMBL/GenBank/DDBJ databases">
        <authorList>
            <person name="Nowell W R."/>
        </authorList>
    </citation>
    <scope>NUCLEOTIDE SEQUENCE</scope>
</reference>
<feature type="non-terminal residue" evidence="2">
    <location>
        <position position="1"/>
    </location>
</feature>
<dbReference type="Proteomes" id="UP000681720">
    <property type="component" value="Unassembled WGS sequence"/>
</dbReference>
<proteinExistence type="predicted"/>
<feature type="non-terminal residue" evidence="2">
    <location>
        <position position="525"/>
    </location>
</feature>